<comment type="caution">
    <text evidence="2">The sequence shown here is derived from an EMBL/GenBank/DDBJ whole genome shotgun (WGS) entry which is preliminary data.</text>
</comment>
<gene>
    <name evidence="2" type="ORF">D0Y65_000535</name>
</gene>
<dbReference type="AlphaFoldDB" id="A0A445LZ83"/>
<accession>A0A445LZ83</accession>
<reference evidence="2 3" key="1">
    <citation type="submission" date="2018-09" db="EMBL/GenBank/DDBJ databases">
        <title>A high-quality reference genome of wild soybean provides a powerful tool to mine soybean genomes.</title>
        <authorList>
            <person name="Xie M."/>
            <person name="Chung C.Y.L."/>
            <person name="Li M.-W."/>
            <person name="Wong F.-L."/>
            <person name="Chan T.-F."/>
            <person name="Lam H.-M."/>
        </authorList>
    </citation>
    <scope>NUCLEOTIDE SEQUENCE [LARGE SCALE GENOMIC DNA]</scope>
    <source>
        <strain evidence="3">cv. W05</strain>
        <tissue evidence="2">Hypocotyl of etiolated seedlings</tissue>
    </source>
</reference>
<proteinExistence type="predicted"/>
<protein>
    <submittedName>
        <fullName evidence="2">Uncharacterized protein</fullName>
    </submittedName>
</protein>
<keyword evidence="3" id="KW-1185">Reference proteome</keyword>
<feature type="compositionally biased region" description="Basic and acidic residues" evidence="1">
    <location>
        <begin position="1"/>
        <end position="11"/>
    </location>
</feature>
<feature type="compositionally biased region" description="Basic and acidic residues" evidence="1">
    <location>
        <begin position="57"/>
        <end position="66"/>
    </location>
</feature>
<evidence type="ECO:0000313" key="3">
    <source>
        <dbReference type="Proteomes" id="UP000289340"/>
    </source>
</evidence>
<feature type="region of interest" description="Disordered" evidence="1">
    <location>
        <begin position="1"/>
        <end position="74"/>
    </location>
</feature>
<evidence type="ECO:0000256" key="1">
    <source>
        <dbReference type="SAM" id="MobiDB-lite"/>
    </source>
</evidence>
<dbReference type="Proteomes" id="UP000289340">
    <property type="component" value="Chromosome 1"/>
</dbReference>
<organism evidence="2 3">
    <name type="scientific">Glycine soja</name>
    <name type="common">Wild soybean</name>
    <dbReference type="NCBI Taxonomy" id="3848"/>
    <lineage>
        <taxon>Eukaryota</taxon>
        <taxon>Viridiplantae</taxon>
        <taxon>Streptophyta</taxon>
        <taxon>Embryophyta</taxon>
        <taxon>Tracheophyta</taxon>
        <taxon>Spermatophyta</taxon>
        <taxon>Magnoliopsida</taxon>
        <taxon>eudicotyledons</taxon>
        <taxon>Gunneridae</taxon>
        <taxon>Pentapetalae</taxon>
        <taxon>rosids</taxon>
        <taxon>fabids</taxon>
        <taxon>Fabales</taxon>
        <taxon>Fabaceae</taxon>
        <taxon>Papilionoideae</taxon>
        <taxon>50 kb inversion clade</taxon>
        <taxon>NPAAA clade</taxon>
        <taxon>indigoferoid/millettioid clade</taxon>
        <taxon>Phaseoleae</taxon>
        <taxon>Glycine</taxon>
        <taxon>Glycine subgen. Soja</taxon>
    </lineage>
</organism>
<sequence>MNRSRGKDRIWKLTKARRHTGDAIRAPPQLTDETTDTRECTTTAKDGGPTGRRHDRRHDGRHEGGHDNGGNRMK</sequence>
<dbReference type="EMBL" id="QZWG01000001">
    <property type="protein sequence ID" value="RZC28598.1"/>
    <property type="molecule type" value="Genomic_DNA"/>
</dbReference>
<name>A0A445LZ83_GLYSO</name>
<evidence type="ECO:0000313" key="2">
    <source>
        <dbReference type="EMBL" id="RZC28598.1"/>
    </source>
</evidence>